<dbReference type="InterPro" id="IPR029058">
    <property type="entry name" value="AB_hydrolase_fold"/>
</dbReference>
<dbReference type="PANTHER" id="PTHR11614">
    <property type="entry name" value="PHOSPHOLIPASE-RELATED"/>
    <property type="match status" value="1"/>
</dbReference>
<dbReference type="Proteomes" id="UP000234845">
    <property type="component" value="Unassembled WGS sequence"/>
</dbReference>
<reference evidence="3" key="1">
    <citation type="submission" date="2017-11" db="EMBL/GenBank/DDBJ databases">
        <title>The draft genome sequence of Chromatocurvus sp. F02.</title>
        <authorList>
            <person name="Du Z.-J."/>
            <person name="Chang Y.-Q."/>
        </authorList>
    </citation>
    <scope>NUCLEOTIDE SEQUENCE [LARGE SCALE GENOMIC DNA]</scope>
    <source>
        <strain evidence="3">F02</strain>
    </source>
</reference>
<dbReference type="InterPro" id="IPR051044">
    <property type="entry name" value="MAG_DAG_Lipase"/>
</dbReference>
<keyword evidence="3" id="KW-1185">Reference proteome</keyword>
<protein>
    <submittedName>
        <fullName evidence="2">Alpha/beta hydrolase</fullName>
    </submittedName>
</protein>
<sequence length="312" mass="34438">MQSLTRDSLAALRESLPAFPGADTAAPEVALFCQYYGLDFGRRLPAVRHSMGLVPSAGYQLAVHSWRVPDARHNLLLVHGFLDHCGLYSHLIEHALARDCNVLAFDLPGHGLSTGEPAAIEDFGDYAVAIRDVLAAGDLPVLPWQVMAQSTGGAALVEFARRFTPWPFTGTVLLAPLLRPASWWRVRAAHELVHRFVDSVPRGFAENSADREFLAFVRNDPLQSHRIAVSWVGALRRWLAGLPLQDLGVGPALLVQGDADTTVDWRYNLPHYGTLFPGLRIELMPGAGHQLANESAALRERYLKTIDRYLGW</sequence>
<dbReference type="OrthoDB" id="5614837at2"/>
<dbReference type="GO" id="GO:0016787">
    <property type="term" value="F:hydrolase activity"/>
    <property type="evidence" value="ECO:0007669"/>
    <property type="project" value="UniProtKB-KW"/>
</dbReference>
<keyword evidence="2" id="KW-0378">Hydrolase</keyword>
<evidence type="ECO:0000259" key="1">
    <source>
        <dbReference type="Pfam" id="PF12146"/>
    </source>
</evidence>
<dbReference type="Gene3D" id="3.40.50.1820">
    <property type="entry name" value="alpha/beta hydrolase"/>
    <property type="match status" value="1"/>
</dbReference>
<dbReference type="EMBL" id="PKLZ01000002">
    <property type="protein sequence ID" value="PLW83530.1"/>
    <property type="molecule type" value="Genomic_DNA"/>
</dbReference>
<dbReference type="RefSeq" id="WP_101520211.1">
    <property type="nucleotide sequence ID" value="NZ_PKLZ01000002.1"/>
</dbReference>
<name>A0A2N5Y552_9GAMM</name>
<feature type="domain" description="Serine aminopeptidase S33" evidence="1">
    <location>
        <begin position="71"/>
        <end position="295"/>
    </location>
</feature>
<evidence type="ECO:0000313" key="2">
    <source>
        <dbReference type="EMBL" id="PLW83530.1"/>
    </source>
</evidence>
<dbReference type="Pfam" id="PF12146">
    <property type="entry name" value="Hydrolase_4"/>
    <property type="match status" value="1"/>
</dbReference>
<dbReference type="AlphaFoldDB" id="A0A2N5Y552"/>
<dbReference type="SUPFAM" id="SSF53474">
    <property type="entry name" value="alpha/beta-Hydrolases"/>
    <property type="match status" value="1"/>
</dbReference>
<comment type="caution">
    <text evidence="2">The sequence shown here is derived from an EMBL/GenBank/DDBJ whole genome shotgun (WGS) entry which is preliminary data.</text>
</comment>
<evidence type="ECO:0000313" key="3">
    <source>
        <dbReference type="Proteomes" id="UP000234845"/>
    </source>
</evidence>
<dbReference type="InterPro" id="IPR022742">
    <property type="entry name" value="Hydrolase_4"/>
</dbReference>
<accession>A0A2N5Y552</accession>
<organism evidence="2 3">
    <name type="scientific">Kineobactrum sediminis</name>
    <dbReference type="NCBI Taxonomy" id="1905677"/>
    <lineage>
        <taxon>Bacteria</taxon>
        <taxon>Pseudomonadati</taxon>
        <taxon>Pseudomonadota</taxon>
        <taxon>Gammaproteobacteria</taxon>
        <taxon>Cellvibrionales</taxon>
        <taxon>Halieaceae</taxon>
        <taxon>Kineobactrum</taxon>
    </lineage>
</organism>
<proteinExistence type="predicted"/>
<gene>
    <name evidence="2" type="ORF">CWI75_04030</name>
</gene>